<dbReference type="InterPro" id="IPR002104">
    <property type="entry name" value="Integrase_catalytic"/>
</dbReference>
<organism evidence="12 13">
    <name type="scientific">alpha proteobacterium IMCC14465</name>
    <dbReference type="NCBI Taxonomy" id="1220535"/>
    <lineage>
        <taxon>Bacteria</taxon>
        <taxon>Pseudomonadati</taxon>
        <taxon>Pseudomonadota</taxon>
        <taxon>Alphaproteobacteria</taxon>
        <taxon>PS1 clade</taxon>
    </lineage>
</organism>
<dbReference type="Gene3D" id="1.10.443.10">
    <property type="entry name" value="Intergrase catalytic core"/>
    <property type="match status" value="1"/>
</dbReference>
<dbReference type="InterPro" id="IPR023009">
    <property type="entry name" value="Tyrosine_recombinase_XerC/XerD"/>
</dbReference>
<comment type="subunit">
    <text evidence="9">Forms a cyclic heterotetrameric complex composed of two molecules of XerC and two molecules of XerD.</text>
</comment>
<dbReference type="EMBL" id="ALYF01000003">
    <property type="protein sequence ID" value="EJW21268.1"/>
    <property type="molecule type" value="Genomic_DNA"/>
</dbReference>
<keyword evidence="2 9" id="KW-0963">Cytoplasm</keyword>
<proteinExistence type="inferred from homology"/>
<dbReference type="PANTHER" id="PTHR30349:SF90">
    <property type="entry name" value="TYROSINE RECOMBINASE XERD"/>
    <property type="match status" value="1"/>
</dbReference>
<dbReference type="InterPro" id="IPR044068">
    <property type="entry name" value="CB"/>
</dbReference>
<dbReference type="PANTHER" id="PTHR30349">
    <property type="entry name" value="PHAGE INTEGRASE-RELATED"/>
    <property type="match status" value="1"/>
</dbReference>
<dbReference type="InterPro" id="IPR011010">
    <property type="entry name" value="DNA_brk_join_enz"/>
</dbReference>
<keyword evidence="3 9" id="KW-0132">Cell division</keyword>
<dbReference type="GO" id="GO:0005737">
    <property type="term" value="C:cytoplasm"/>
    <property type="evidence" value="ECO:0007669"/>
    <property type="project" value="UniProtKB-SubCell"/>
</dbReference>
<dbReference type="Pfam" id="PF02899">
    <property type="entry name" value="Phage_int_SAM_1"/>
    <property type="match status" value="1"/>
</dbReference>
<evidence type="ECO:0000256" key="1">
    <source>
        <dbReference type="ARBA" id="ARBA00004496"/>
    </source>
</evidence>
<accession>J9DGL8</accession>
<dbReference type="HAMAP" id="MF_01808">
    <property type="entry name" value="Recomb_XerC_XerD"/>
    <property type="match status" value="1"/>
</dbReference>
<dbReference type="GO" id="GO:0006313">
    <property type="term" value="P:DNA transposition"/>
    <property type="evidence" value="ECO:0007669"/>
    <property type="project" value="UniProtKB-UniRule"/>
</dbReference>
<dbReference type="InterPro" id="IPR013762">
    <property type="entry name" value="Integrase-like_cat_sf"/>
</dbReference>
<keyword evidence="8 9" id="KW-0131">Cell cycle</keyword>
<dbReference type="Proteomes" id="UP000004836">
    <property type="component" value="Unassembled WGS sequence"/>
</dbReference>
<name>J9DGL8_9PROT</name>
<dbReference type="InterPro" id="IPR010998">
    <property type="entry name" value="Integrase_recombinase_N"/>
</dbReference>
<gene>
    <name evidence="9" type="primary">xerC</name>
    <name evidence="12" type="ORF">IMCC14465_10640</name>
</gene>
<evidence type="ECO:0000256" key="4">
    <source>
        <dbReference type="ARBA" id="ARBA00022829"/>
    </source>
</evidence>
<dbReference type="SUPFAM" id="SSF47823">
    <property type="entry name" value="lambda integrase-like, N-terminal domain"/>
    <property type="match status" value="1"/>
</dbReference>
<feature type="active site" evidence="9">
    <location>
        <position position="161"/>
    </location>
</feature>
<dbReference type="InterPro" id="IPR050090">
    <property type="entry name" value="Tyrosine_recombinase_XerCD"/>
</dbReference>
<keyword evidence="13" id="KW-1185">Reference proteome</keyword>
<dbReference type="GO" id="GO:0007059">
    <property type="term" value="P:chromosome segregation"/>
    <property type="evidence" value="ECO:0007669"/>
    <property type="project" value="UniProtKB-UniRule"/>
</dbReference>
<comment type="caution">
    <text evidence="12">The sequence shown here is derived from an EMBL/GenBank/DDBJ whole genome shotgun (WGS) entry which is preliminary data.</text>
</comment>
<dbReference type="InterPro" id="IPR004107">
    <property type="entry name" value="Integrase_SAM-like_N"/>
</dbReference>
<dbReference type="Gene3D" id="1.10.150.130">
    <property type="match status" value="1"/>
</dbReference>
<evidence type="ECO:0000256" key="6">
    <source>
        <dbReference type="ARBA" id="ARBA00023125"/>
    </source>
</evidence>
<comment type="subcellular location">
    <subcellularLocation>
        <location evidence="1 9">Cytoplasm</location>
    </subcellularLocation>
</comment>
<dbReference type="AlphaFoldDB" id="J9DGL8"/>
<dbReference type="GO" id="GO:0009037">
    <property type="term" value="F:tyrosine-based site-specific recombinase activity"/>
    <property type="evidence" value="ECO:0007669"/>
    <property type="project" value="UniProtKB-UniRule"/>
</dbReference>
<evidence type="ECO:0000256" key="8">
    <source>
        <dbReference type="ARBA" id="ARBA00023306"/>
    </source>
</evidence>
<evidence type="ECO:0000259" key="11">
    <source>
        <dbReference type="PROSITE" id="PS51900"/>
    </source>
</evidence>
<evidence type="ECO:0000256" key="7">
    <source>
        <dbReference type="ARBA" id="ARBA00023172"/>
    </source>
</evidence>
<evidence type="ECO:0000256" key="3">
    <source>
        <dbReference type="ARBA" id="ARBA00022618"/>
    </source>
</evidence>
<dbReference type="PROSITE" id="PS51900">
    <property type="entry name" value="CB"/>
    <property type="match status" value="1"/>
</dbReference>
<evidence type="ECO:0000256" key="9">
    <source>
        <dbReference type="HAMAP-Rule" id="MF_01808"/>
    </source>
</evidence>
<dbReference type="SUPFAM" id="SSF56349">
    <property type="entry name" value="DNA breaking-rejoining enzymes"/>
    <property type="match status" value="1"/>
</dbReference>
<feature type="domain" description="Core-binding (CB)" evidence="11">
    <location>
        <begin position="5"/>
        <end position="97"/>
    </location>
</feature>
<dbReference type="STRING" id="1220535.IMCC14465_10640"/>
<dbReference type="eggNOG" id="COG4973">
    <property type="taxonomic scope" value="Bacteria"/>
</dbReference>
<keyword evidence="7 9" id="KW-0233">DNA recombination</keyword>
<keyword evidence="4 9" id="KW-0159">Chromosome partition</keyword>
<evidence type="ECO:0000259" key="10">
    <source>
        <dbReference type="PROSITE" id="PS51898"/>
    </source>
</evidence>
<evidence type="ECO:0000313" key="12">
    <source>
        <dbReference type="EMBL" id="EJW21268.1"/>
    </source>
</evidence>
<feature type="active site" evidence="9">
    <location>
        <position position="257"/>
    </location>
</feature>
<sequence length="310" mass="34660">MTANTELQNLIGDWLAMLTHQRKLSLHTVEAYQRDITQFIDFLAGHAEQEASPACFAALKAMDVRSFLAKRREQETTQSRSLARSLSGLRSFALYLSEKNYPVSPAFEIVKSPKIPKSLPRPISQDDALKIIQLAGETSKRHWENMRNRALLVLIYGCGLRISEALNLSYGDRPTAGQLSIRITGKGNKQRDIPILPLIEDAIHHYIQAAPFDFQKSDPLFKGIKGGRLSARQVQLIVAKCRRLLGLSDKVTPHAFRHSFATHLLAAGGDLRTIQELLGHSSLSTTQVYTEIEDAELGRIYQAAHPRSKL</sequence>
<dbReference type="PROSITE" id="PS51898">
    <property type="entry name" value="TYR_RECOMBINASE"/>
    <property type="match status" value="1"/>
</dbReference>
<evidence type="ECO:0000256" key="5">
    <source>
        <dbReference type="ARBA" id="ARBA00022908"/>
    </source>
</evidence>
<dbReference type="Pfam" id="PF00589">
    <property type="entry name" value="Phage_integrase"/>
    <property type="match status" value="1"/>
</dbReference>
<comment type="function">
    <text evidence="9">Site-specific tyrosine recombinase, which acts by catalyzing the cutting and rejoining of the recombining DNA molecules. The XerC-XerD complex is essential to convert dimers of the bacterial chromosome into monomers to permit their segregation at cell division. It also contributes to the segregational stability of plasmids.</text>
</comment>
<dbReference type="GO" id="GO:0051301">
    <property type="term" value="P:cell division"/>
    <property type="evidence" value="ECO:0007669"/>
    <property type="project" value="UniProtKB-KW"/>
</dbReference>
<dbReference type="OrthoDB" id="9801717at2"/>
<protein>
    <recommendedName>
        <fullName evidence="9">Tyrosine recombinase XerC</fullName>
    </recommendedName>
</protein>
<keyword evidence="6 9" id="KW-0238">DNA-binding</keyword>
<feature type="active site" evidence="9">
    <location>
        <position position="186"/>
    </location>
</feature>
<feature type="active site" evidence="9">
    <location>
        <position position="254"/>
    </location>
</feature>
<reference evidence="12 13" key="1">
    <citation type="journal article" date="2012" name="J. Bacteriol.">
        <title>Genome Sequence of Strain IMCC14465, Isolated from the East Sea, Belonging to the PS1 Clade of Alphaproteobacteria.</title>
        <authorList>
            <person name="Yang S.J."/>
            <person name="Kang I."/>
            <person name="Cho J.C."/>
        </authorList>
    </citation>
    <scope>NUCLEOTIDE SEQUENCE [LARGE SCALE GENOMIC DNA]</scope>
    <source>
        <strain evidence="12 13">IMCC14465</strain>
    </source>
</reference>
<feature type="active site" evidence="9">
    <location>
        <position position="280"/>
    </location>
</feature>
<keyword evidence="5 9" id="KW-0229">DNA integration</keyword>
<feature type="active site" description="O-(3'-phospho-DNA)-tyrosine intermediate" evidence="9">
    <location>
        <position position="289"/>
    </location>
</feature>
<feature type="domain" description="Tyr recombinase" evidence="10">
    <location>
        <begin position="118"/>
        <end position="302"/>
    </location>
</feature>
<dbReference type="GO" id="GO:0003677">
    <property type="term" value="F:DNA binding"/>
    <property type="evidence" value="ECO:0007669"/>
    <property type="project" value="UniProtKB-UniRule"/>
</dbReference>
<comment type="similarity">
    <text evidence="9">Belongs to the 'phage' integrase family. XerC subfamily.</text>
</comment>
<evidence type="ECO:0000256" key="2">
    <source>
        <dbReference type="ARBA" id="ARBA00022490"/>
    </source>
</evidence>
<evidence type="ECO:0000313" key="13">
    <source>
        <dbReference type="Proteomes" id="UP000004836"/>
    </source>
</evidence>
<dbReference type="PATRIC" id="fig|1220535.3.peg.1058"/>